<dbReference type="Gene3D" id="1.10.3720.10">
    <property type="entry name" value="MetI-like"/>
    <property type="match status" value="1"/>
</dbReference>
<gene>
    <name evidence="9" type="ORF">SAMN05216313_106188</name>
</gene>
<evidence type="ECO:0000259" key="8">
    <source>
        <dbReference type="PROSITE" id="PS50928"/>
    </source>
</evidence>
<dbReference type="EMBL" id="FOIM01000006">
    <property type="protein sequence ID" value="SET45616.1"/>
    <property type="molecule type" value="Genomic_DNA"/>
</dbReference>
<dbReference type="PROSITE" id="PS50928">
    <property type="entry name" value="ABC_TM1"/>
    <property type="match status" value="1"/>
</dbReference>
<dbReference type="PANTHER" id="PTHR43744">
    <property type="entry name" value="ABC TRANSPORTER PERMEASE PROTEIN MG189-RELATED-RELATED"/>
    <property type="match status" value="1"/>
</dbReference>
<evidence type="ECO:0000256" key="1">
    <source>
        <dbReference type="ARBA" id="ARBA00004651"/>
    </source>
</evidence>
<evidence type="ECO:0000256" key="4">
    <source>
        <dbReference type="ARBA" id="ARBA00022692"/>
    </source>
</evidence>
<dbReference type="InterPro" id="IPR000515">
    <property type="entry name" value="MetI-like"/>
</dbReference>
<feature type="domain" description="ABC transmembrane type-1" evidence="8">
    <location>
        <begin position="71"/>
        <end position="260"/>
    </location>
</feature>
<dbReference type="STRING" id="460384.SAMN05216313_106188"/>
<feature type="transmembrane region" description="Helical" evidence="7">
    <location>
        <begin position="7"/>
        <end position="32"/>
    </location>
</feature>
<dbReference type="CDD" id="cd06261">
    <property type="entry name" value="TM_PBP2"/>
    <property type="match status" value="1"/>
</dbReference>
<dbReference type="GO" id="GO:0055085">
    <property type="term" value="P:transmembrane transport"/>
    <property type="evidence" value="ECO:0007669"/>
    <property type="project" value="InterPro"/>
</dbReference>
<evidence type="ECO:0000256" key="6">
    <source>
        <dbReference type="ARBA" id="ARBA00023136"/>
    </source>
</evidence>
<protein>
    <submittedName>
        <fullName evidence="9">Carbohydrate ABC transporter membrane protein 2, CUT1 family</fullName>
    </submittedName>
</protein>
<feature type="transmembrane region" description="Helical" evidence="7">
    <location>
        <begin position="140"/>
        <end position="160"/>
    </location>
</feature>
<dbReference type="Pfam" id="PF00528">
    <property type="entry name" value="BPD_transp_1"/>
    <property type="match status" value="1"/>
</dbReference>
<evidence type="ECO:0000256" key="2">
    <source>
        <dbReference type="ARBA" id="ARBA00022448"/>
    </source>
</evidence>
<feature type="transmembrane region" description="Helical" evidence="7">
    <location>
        <begin position="106"/>
        <end position="128"/>
    </location>
</feature>
<evidence type="ECO:0000256" key="5">
    <source>
        <dbReference type="ARBA" id="ARBA00022989"/>
    </source>
</evidence>
<feature type="transmembrane region" description="Helical" evidence="7">
    <location>
        <begin position="69"/>
        <end position="94"/>
    </location>
</feature>
<keyword evidence="2 7" id="KW-0813">Transport</keyword>
<sequence length="275" mass="30132">MKRKKGVTGVLLTIVSTLVAVLFLFPVIWALAVSFKKEGTAVSNAIQWFLPPYTAQNYPRVLFDSKVPLWLFNSVVIALVSTLLVVMLSAMAAYALSKIRFKGSGLVYLFFLIGLMVPGEATIIPLYIICNRLHLLDSYVGIMAPTIAVSMNMIILTNFFKGIPDELIEAAIIDGAGHGKIFARLILPLSKPVLVTVAIFAFMASWNNYLWPFLCAMDENIFTLPVGIPTFIGQYSIDYVVPLTASMVASIPAIVAYLLLERYIVEGIAMTGVKG</sequence>
<comment type="subcellular location">
    <subcellularLocation>
        <location evidence="1 7">Cell membrane</location>
        <topology evidence="1 7">Multi-pass membrane protein</topology>
    </subcellularLocation>
</comment>
<keyword evidence="10" id="KW-1185">Reference proteome</keyword>
<keyword evidence="3" id="KW-1003">Cell membrane</keyword>
<dbReference type="SUPFAM" id="SSF161098">
    <property type="entry name" value="MetI-like"/>
    <property type="match status" value="1"/>
</dbReference>
<dbReference type="GO" id="GO:0005886">
    <property type="term" value="C:plasma membrane"/>
    <property type="evidence" value="ECO:0007669"/>
    <property type="project" value="UniProtKB-SubCell"/>
</dbReference>
<keyword evidence="4 7" id="KW-0812">Transmembrane</keyword>
<dbReference type="AlphaFoldDB" id="A0A1I0EKW7"/>
<evidence type="ECO:0000256" key="7">
    <source>
        <dbReference type="RuleBase" id="RU363032"/>
    </source>
</evidence>
<dbReference type="PANTHER" id="PTHR43744:SF12">
    <property type="entry name" value="ABC TRANSPORTER PERMEASE PROTEIN MG189-RELATED"/>
    <property type="match status" value="1"/>
</dbReference>
<evidence type="ECO:0000313" key="10">
    <source>
        <dbReference type="Proteomes" id="UP000198508"/>
    </source>
</evidence>
<evidence type="ECO:0000256" key="3">
    <source>
        <dbReference type="ARBA" id="ARBA00022475"/>
    </source>
</evidence>
<dbReference type="Proteomes" id="UP000198508">
    <property type="component" value="Unassembled WGS sequence"/>
</dbReference>
<name>A0A1I0EKW7_9FIRM</name>
<accession>A0A1I0EKW7</accession>
<evidence type="ECO:0000313" key="9">
    <source>
        <dbReference type="EMBL" id="SET45616.1"/>
    </source>
</evidence>
<feature type="transmembrane region" description="Helical" evidence="7">
    <location>
        <begin position="239"/>
        <end position="260"/>
    </location>
</feature>
<organism evidence="9 10">
    <name type="scientific">Enterocloster lavalensis</name>
    <dbReference type="NCBI Taxonomy" id="460384"/>
    <lineage>
        <taxon>Bacteria</taxon>
        <taxon>Bacillati</taxon>
        <taxon>Bacillota</taxon>
        <taxon>Clostridia</taxon>
        <taxon>Lachnospirales</taxon>
        <taxon>Lachnospiraceae</taxon>
        <taxon>Enterocloster</taxon>
    </lineage>
</organism>
<keyword evidence="6 7" id="KW-0472">Membrane</keyword>
<dbReference type="RefSeq" id="WP_092362304.1">
    <property type="nucleotide sequence ID" value="NZ_CP176637.1"/>
</dbReference>
<reference evidence="10" key="1">
    <citation type="submission" date="2016-10" db="EMBL/GenBank/DDBJ databases">
        <authorList>
            <person name="Varghese N."/>
            <person name="Submissions S."/>
        </authorList>
    </citation>
    <scope>NUCLEOTIDE SEQUENCE [LARGE SCALE GENOMIC DNA]</scope>
    <source>
        <strain evidence="10">NLAE-zl-G277</strain>
    </source>
</reference>
<proteinExistence type="inferred from homology"/>
<keyword evidence="5 7" id="KW-1133">Transmembrane helix</keyword>
<dbReference type="InterPro" id="IPR035906">
    <property type="entry name" value="MetI-like_sf"/>
</dbReference>
<dbReference type="GeneID" id="93276610"/>
<comment type="similarity">
    <text evidence="7">Belongs to the binding-protein-dependent transport system permease family.</text>
</comment>
<feature type="transmembrane region" description="Helical" evidence="7">
    <location>
        <begin position="181"/>
        <end position="204"/>
    </location>
</feature>